<evidence type="ECO:0008006" key="3">
    <source>
        <dbReference type="Google" id="ProtNLM"/>
    </source>
</evidence>
<dbReference type="EMBL" id="JAAGVB010000033">
    <property type="protein sequence ID" value="NEW34864.1"/>
    <property type="molecule type" value="Genomic_DNA"/>
</dbReference>
<comment type="caution">
    <text evidence="1">The sequence shown here is derived from an EMBL/GenBank/DDBJ whole genome shotgun (WGS) entry which is preliminary data.</text>
</comment>
<evidence type="ECO:0000313" key="2">
    <source>
        <dbReference type="Proteomes" id="UP000471166"/>
    </source>
</evidence>
<name>A0A6P1CTY2_9NOCA</name>
<dbReference type="SUPFAM" id="SSF48452">
    <property type="entry name" value="TPR-like"/>
    <property type="match status" value="1"/>
</dbReference>
<dbReference type="AlphaFoldDB" id="A0A6P1CTY2"/>
<accession>A0A6P1CTY2</accession>
<reference evidence="1 2" key="1">
    <citation type="submission" date="2020-01" db="EMBL/GenBank/DDBJ databases">
        <title>Genetics and antimicrobial susceptibilities of Nocardia species isolated from the soil; a comparison with species isolated from humans.</title>
        <authorList>
            <person name="Carrasco G."/>
            <person name="Monzon S."/>
            <person name="Sansegundo M."/>
            <person name="Garcia E."/>
            <person name="Garrido N."/>
            <person name="Medina M.J."/>
            <person name="Villalon P."/>
            <person name="Ramirez-Arocha A.C."/>
            <person name="Jimenez P."/>
            <person name="Cuesta I."/>
            <person name="Valdezate S."/>
        </authorList>
    </citation>
    <scope>NUCLEOTIDE SEQUENCE [LARGE SCALE GENOMIC DNA]</scope>
    <source>
        <strain evidence="1 2">CNM20110626</strain>
    </source>
</reference>
<sequence length="450" mass="48593">MGRLPKQPNHQLEELLDEVRASRKGLARRVVERGLSVGVDLRYDHTSVSRWLAGEQPNPPGPSLIAEVLTELAGRPVTPEDCGMANTQESADLGLQFPFSLAEATAEATALWRSDVERRRFLTGTAYSVAVYPAASMRWLTLPGPEHPTSAGTRRVGIADVDAVRTMVGAFRDLDNQVGGGKVRSTIVHYLHTSVTPLLRGSYPESVGRKLFATAAELTKLAGWAAYDLEEHGLAQRYLIQALRMARAAGDAGLGAEILAAMSHQATYVGRPGDAVDLARAAQIAARGAGLPSLESECHLVEAHGHAARSDDSSCGASLNAAERSFSRAAAVPPWLDYFDSAYMSAKAAHCFRDLGDHKRAAGLATQSLDMAGGYLRGRMFNLCLLASAVVEQDPREAVRIGTEALNMASGLESRRTHAYLRDLRVRLTPYADLPDVAAFRDRVMLERAK</sequence>
<evidence type="ECO:0000313" key="1">
    <source>
        <dbReference type="EMBL" id="NEW34864.1"/>
    </source>
</evidence>
<protein>
    <recommendedName>
        <fullName evidence="3">Transcriptional regulator</fullName>
    </recommendedName>
</protein>
<dbReference type="RefSeq" id="WP_163845991.1">
    <property type="nucleotide sequence ID" value="NZ_JAAGVB010000033.1"/>
</dbReference>
<organism evidence="1 2">
    <name type="scientific">Nocardia cyriacigeorgica</name>
    <dbReference type="NCBI Taxonomy" id="135487"/>
    <lineage>
        <taxon>Bacteria</taxon>
        <taxon>Bacillati</taxon>
        <taxon>Actinomycetota</taxon>
        <taxon>Actinomycetes</taxon>
        <taxon>Mycobacteriales</taxon>
        <taxon>Nocardiaceae</taxon>
        <taxon>Nocardia</taxon>
    </lineage>
</organism>
<gene>
    <name evidence="1" type="ORF">GV791_20205</name>
</gene>
<proteinExistence type="predicted"/>
<dbReference type="Proteomes" id="UP000471166">
    <property type="component" value="Unassembled WGS sequence"/>
</dbReference>
<dbReference type="InterPro" id="IPR011990">
    <property type="entry name" value="TPR-like_helical_dom_sf"/>
</dbReference>